<name>A0A635JAW4_SALDZ</name>
<proteinExistence type="predicted"/>
<dbReference type="InterPro" id="IPR002586">
    <property type="entry name" value="CobQ/CobB/MinD/ParA_Nub-bd_dom"/>
</dbReference>
<dbReference type="Gene3D" id="3.40.50.300">
    <property type="entry name" value="P-loop containing nucleotide triphosphate hydrolases"/>
    <property type="match status" value="1"/>
</dbReference>
<dbReference type="EMBL" id="AAMIRF010000048">
    <property type="protein sequence ID" value="EDH7458054.1"/>
    <property type="molecule type" value="Genomic_DNA"/>
</dbReference>
<dbReference type="Pfam" id="PF01656">
    <property type="entry name" value="CbiA"/>
    <property type="match status" value="1"/>
</dbReference>
<comment type="caution">
    <text evidence="2">The sequence shown here is derived from an EMBL/GenBank/DDBJ whole genome shotgun (WGS) entry which is preliminary data.</text>
</comment>
<dbReference type="InterPro" id="IPR050678">
    <property type="entry name" value="DNA_Partitioning_ATPase"/>
</dbReference>
<sequence length="208" mass="22384">MAKIISLLNGKGGVGKTTTSINIATSLSRAGHNVVVVDTDPQASIGNWYEEDKCLFDLTFAESEKEVYKVKKQLSSYDYIIIDGAAAISAISSAAVMVSDLVLIPVTPSPLDFAASTAILAVIEARNDLQPVEARFVITKKVHAATMLQVLKDSIEQTGCKALKTGTTQRQAYIKTMLDGGSVYDTNDTQAKGEIDNITREIKEILNV</sequence>
<accession>A0A635JAW4</accession>
<organism evidence="2">
    <name type="scientific">Salmonella diarizonae</name>
    <dbReference type="NCBI Taxonomy" id="59204"/>
    <lineage>
        <taxon>Bacteria</taxon>
        <taxon>Pseudomonadati</taxon>
        <taxon>Pseudomonadota</taxon>
        <taxon>Gammaproteobacteria</taxon>
        <taxon>Enterobacterales</taxon>
        <taxon>Enterobacteriaceae</taxon>
        <taxon>Salmonella</taxon>
    </lineage>
</organism>
<evidence type="ECO:0000313" key="2">
    <source>
        <dbReference type="EMBL" id="EDH7458054.1"/>
    </source>
</evidence>
<reference evidence="2" key="1">
    <citation type="submission" date="2018-07" db="EMBL/GenBank/DDBJ databases">
        <authorList>
            <consortium name="PulseNet: The National Subtyping Network for Foodborne Disease Surveillance"/>
            <person name="Tarr C.L."/>
            <person name="Trees E."/>
            <person name="Katz L.S."/>
            <person name="Carleton-Romer H.A."/>
            <person name="Stroika S."/>
            <person name="Kucerova Z."/>
            <person name="Roache K.F."/>
            <person name="Sabol A.L."/>
            <person name="Besser J."/>
            <person name="Gerner-Smidt P."/>
        </authorList>
    </citation>
    <scope>NUCLEOTIDE SEQUENCE</scope>
    <source>
        <strain evidence="2">PNUSAS008615</strain>
    </source>
</reference>
<dbReference type="SUPFAM" id="SSF52540">
    <property type="entry name" value="P-loop containing nucleoside triphosphate hydrolases"/>
    <property type="match status" value="1"/>
</dbReference>
<feature type="domain" description="CobQ/CobB/MinD/ParA nucleotide binding" evidence="1">
    <location>
        <begin position="5"/>
        <end position="158"/>
    </location>
</feature>
<dbReference type="CDD" id="cd02042">
    <property type="entry name" value="ParAB_family"/>
    <property type="match status" value="1"/>
</dbReference>
<dbReference type="InterPro" id="IPR027417">
    <property type="entry name" value="P-loop_NTPase"/>
</dbReference>
<evidence type="ECO:0000259" key="1">
    <source>
        <dbReference type="Pfam" id="PF01656"/>
    </source>
</evidence>
<dbReference type="PANTHER" id="PTHR13696:SF52">
    <property type="entry name" value="PARA FAMILY PROTEIN CT_582"/>
    <property type="match status" value="1"/>
</dbReference>
<dbReference type="AlphaFoldDB" id="A0A635JAW4"/>
<dbReference type="PIRSF" id="PIRSF009320">
    <property type="entry name" value="Nuc_binding_HP_1000"/>
    <property type="match status" value="1"/>
</dbReference>
<gene>
    <name evidence="2" type="ORF">B4V94_22045</name>
</gene>
<protein>
    <submittedName>
        <fullName evidence="2">AAA family ATPase</fullName>
    </submittedName>
</protein>
<dbReference type="PANTHER" id="PTHR13696">
    <property type="entry name" value="P-LOOP CONTAINING NUCLEOSIDE TRIPHOSPHATE HYDROLASE"/>
    <property type="match status" value="1"/>
</dbReference>